<gene>
    <name evidence="1" type="ORF">X474_19480</name>
</gene>
<sequence length="48" mass="5244">MDDYFQSNRLVGVMRISDGRMGFFLGNLADVVSGFPGPFVSGKTEKTV</sequence>
<name>A0A0D2J2E4_9BACT</name>
<evidence type="ECO:0000313" key="1">
    <source>
        <dbReference type="EMBL" id="KIX12384.1"/>
    </source>
</evidence>
<organism evidence="1 2">
    <name type="scientific">Dethiosulfatarculus sandiegensis</name>
    <dbReference type="NCBI Taxonomy" id="1429043"/>
    <lineage>
        <taxon>Bacteria</taxon>
        <taxon>Pseudomonadati</taxon>
        <taxon>Thermodesulfobacteriota</taxon>
        <taxon>Desulfarculia</taxon>
        <taxon>Desulfarculales</taxon>
        <taxon>Desulfarculaceae</taxon>
        <taxon>Dethiosulfatarculus</taxon>
    </lineage>
</organism>
<accession>A0A0D2J2E4</accession>
<dbReference type="InParanoid" id="A0A0D2J2E4"/>
<dbReference type="AlphaFoldDB" id="A0A0D2J2E4"/>
<comment type="caution">
    <text evidence="1">The sequence shown here is derived from an EMBL/GenBank/DDBJ whole genome shotgun (WGS) entry which is preliminary data.</text>
</comment>
<evidence type="ECO:0000313" key="2">
    <source>
        <dbReference type="Proteomes" id="UP000032233"/>
    </source>
</evidence>
<keyword evidence="2" id="KW-1185">Reference proteome</keyword>
<dbReference type="Proteomes" id="UP000032233">
    <property type="component" value="Unassembled WGS sequence"/>
</dbReference>
<proteinExistence type="predicted"/>
<dbReference type="EMBL" id="AZAC01000033">
    <property type="protein sequence ID" value="KIX12384.1"/>
    <property type="molecule type" value="Genomic_DNA"/>
</dbReference>
<reference evidence="1 2" key="1">
    <citation type="submission" date="2013-11" db="EMBL/GenBank/DDBJ databases">
        <title>Metagenomic analysis of a methanogenic consortium involved in long chain n-alkane degradation.</title>
        <authorList>
            <person name="Davidova I.A."/>
            <person name="Callaghan A.V."/>
            <person name="Wawrik B."/>
            <person name="Pruitt S."/>
            <person name="Marks C."/>
            <person name="Duncan K.E."/>
            <person name="Suflita J.M."/>
        </authorList>
    </citation>
    <scope>NUCLEOTIDE SEQUENCE [LARGE SCALE GENOMIC DNA]</scope>
    <source>
        <strain evidence="1 2">SPR</strain>
    </source>
</reference>
<protein>
    <submittedName>
        <fullName evidence="1">Uncharacterized protein</fullName>
    </submittedName>
</protein>